<comment type="caution">
    <text evidence="1">The sequence shown here is derived from an EMBL/GenBank/DDBJ whole genome shotgun (WGS) entry which is preliminary data.</text>
</comment>
<gene>
    <name evidence="1" type="ORF">AVEN_97592_1</name>
</gene>
<reference evidence="1 2" key="1">
    <citation type="journal article" date="2019" name="Sci. Rep.">
        <title>Orb-weaving spider Araneus ventricosus genome elucidates the spidroin gene catalogue.</title>
        <authorList>
            <person name="Kono N."/>
            <person name="Nakamura H."/>
            <person name="Ohtoshi R."/>
            <person name="Moran D.A.P."/>
            <person name="Shinohara A."/>
            <person name="Yoshida Y."/>
            <person name="Fujiwara M."/>
            <person name="Mori M."/>
            <person name="Tomita M."/>
            <person name="Arakawa K."/>
        </authorList>
    </citation>
    <scope>NUCLEOTIDE SEQUENCE [LARGE SCALE GENOMIC DNA]</scope>
</reference>
<evidence type="ECO:0000313" key="1">
    <source>
        <dbReference type="EMBL" id="GBM36232.1"/>
    </source>
</evidence>
<keyword evidence="2" id="KW-1185">Reference proteome</keyword>
<accession>A0A4Y2F3X6</accession>
<evidence type="ECO:0000313" key="2">
    <source>
        <dbReference type="Proteomes" id="UP000499080"/>
    </source>
</evidence>
<dbReference type="Proteomes" id="UP000499080">
    <property type="component" value="Unassembled WGS sequence"/>
</dbReference>
<organism evidence="1 2">
    <name type="scientific">Araneus ventricosus</name>
    <name type="common">Orbweaver spider</name>
    <name type="synonym">Epeira ventricosa</name>
    <dbReference type="NCBI Taxonomy" id="182803"/>
    <lineage>
        <taxon>Eukaryota</taxon>
        <taxon>Metazoa</taxon>
        <taxon>Ecdysozoa</taxon>
        <taxon>Arthropoda</taxon>
        <taxon>Chelicerata</taxon>
        <taxon>Arachnida</taxon>
        <taxon>Araneae</taxon>
        <taxon>Araneomorphae</taxon>
        <taxon>Entelegynae</taxon>
        <taxon>Araneoidea</taxon>
        <taxon>Araneidae</taxon>
        <taxon>Araneus</taxon>
    </lineage>
</organism>
<protein>
    <submittedName>
        <fullName evidence="1">Uncharacterized protein</fullName>
    </submittedName>
</protein>
<name>A0A4Y2F3X6_ARAVE</name>
<dbReference type="AlphaFoldDB" id="A0A4Y2F3X6"/>
<sequence length="88" mass="9853">MELEGLSLVILTFRFEAIRELHWNGPRYFKPRSDDEADPRAGIPLPSFHTKAAVGRLTTTYYLTCTGPIHDGSSVESGFEVETLSLCH</sequence>
<dbReference type="EMBL" id="BGPR01000806">
    <property type="protein sequence ID" value="GBM36232.1"/>
    <property type="molecule type" value="Genomic_DNA"/>
</dbReference>
<proteinExistence type="predicted"/>